<gene>
    <name evidence="2" type="ORF">K1X11_019640</name>
</gene>
<sequence length="117" mass="12733">MPDSPDPLDDLFDAYPSPPPLAADFKAQVQQRLAQLPVANADAPSLPWWRRLERAFAQPAAAALFVCCCILVGLLAAEMHANAERARTHARVVNSYIELINPRVDPAPVATPPEARP</sequence>
<dbReference type="EMBL" id="CP139781">
    <property type="protein sequence ID" value="WRQ87033.1"/>
    <property type="molecule type" value="Genomic_DNA"/>
</dbReference>
<keyword evidence="1" id="KW-0812">Transmembrane</keyword>
<dbReference type="RefSeq" id="WP_221029552.1">
    <property type="nucleotide sequence ID" value="NZ_CP139781.1"/>
</dbReference>
<protein>
    <submittedName>
        <fullName evidence="2">Uncharacterized protein</fullName>
    </submittedName>
</protein>
<name>A0ABZ1C6L1_9BACT</name>
<reference evidence="2 3" key="1">
    <citation type="submission" date="2023-12" db="EMBL/GenBank/DDBJ databases">
        <title>Description of an unclassified Opitutus bacterium of Verrucomicrobiota.</title>
        <authorList>
            <person name="Zhang D.-F."/>
        </authorList>
    </citation>
    <scope>NUCLEOTIDE SEQUENCE [LARGE SCALE GENOMIC DNA]</scope>
    <source>
        <strain evidence="2 3">WL0086</strain>
    </source>
</reference>
<keyword evidence="1" id="KW-0472">Membrane</keyword>
<evidence type="ECO:0000313" key="3">
    <source>
        <dbReference type="Proteomes" id="UP000738431"/>
    </source>
</evidence>
<dbReference type="Proteomes" id="UP000738431">
    <property type="component" value="Chromosome"/>
</dbReference>
<accession>A0ABZ1C6L1</accession>
<evidence type="ECO:0000313" key="2">
    <source>
        <dbReference type="EMBL" id="WRQ87033.1"/>
    </source>
</evidence>
<feature type="transmembrane region" description="Helical" evidence="1">
    <location>
        <begin position="56"/>
        <end position="77"/>
    </location>
</feature>
<proteinExistence type="predicted"/>
<organism evidence="2 3">
    <name type="scientific">Actomonas aquatica</name>
    <dbReference type="NCBI Taxonomy" id="2866162"/>
    <lineage>
        <taxon>Bacteria</taxon>
        <taxon>Pseudomonadati</taxon>
        <taxon>Verrucomicrobiota</taxon>
        <taxon>Opitutia</taxon>
        <taxon>Opitutales</taxon>
        <taxon>Opitutaceae</taxon>
        <taxon>Actomonas</taxon>
    </lineage>
</organism>
<evidence type="ECO:0000256" key="1">
    <source>
        <dbReference type="SAM" id="Phobius"/>
    </source>
</evidence>
<keyword evidence="1" id="KW-1133">Transmembrane helix</keyword>
<keyword evidence="3" id="KW-1185">Reference proteome</keyword>